<gene>
    <name evidence="1" type="ORF">VIN01S_26460</name>
</gene>
<dbReference type="EMBL" id="BJLF01000013">
    <property type="protein sequence ID" value="GEA51842.1"/>
    <property type="molecule type" value="Genomic_DNA"/>
</dbReference>
<name>A0A4Y3HZ49_9VIBR</name>
<dbReference type="Proteomes" id="UP000318717">
    <property type="component" value="Unassembled WGS sequence"/>
</dbReference>
<evidence type="ECO:0000313" key="1">
    <source>
        <dbReference type="EMBL" id="GEA51842.1"/>
    </source>
</evidence>
<protein>
    <recommendedName>
        <fullName evidence="3">Lipoprotein</fullName>
    </recommendedName>
</protein>
<dbReference type="AlphaFoldDB" id="A0A4Y3HZ49"/>
<comment type="caution">
    <text evidence="1">The sequence shown here is derived from an EMBL/GenBank/DDBJ whole genome shotgun (WGS) entry which is preliminary data.</text>
</comment>
<dbReference type="PROSITE" id="PS51257">
    <property type="entry name" value="PROKAR_LIPOPROTEIN"/>
    <property type="match status" value="1"/>
</dbReference>
<dbReference type="Pfam" id="PF10973">
    <property type="entry name" value="DUF2799"/>
    <property type="match status" value="1"/>
</dbReference>
<accession>A0A4Y3HZ49</accession>
<evidence type="ECO:0000313" key="2">
    <source>
        <dbReference type="Proteomes" id="UP000318717"/>
    </source>
</evidence>
<reference evidence="1 2" key="1">
    <citation type="submission" date="2019-06" db="EMBL/GenBank/DDBJ databases">
        <title>Whole genome shotgun sequence of Vibrio inusitatus NBRC 102082.</title>
        <authorList>
            <person name="Hosoyama A."/>
            <person name="Uohara A."/>
            <person name="Ohji S."/>
            <person name="Ichikawa N."/>
        </authorList>
    </citation>
    <scope>NUCLEOTIDE SEQUENCE [LARGE SCALE GENOMIC DNA]</scope>
    <source>
        <strain evidence="1 2">NBRC 102082</strain>
    </source>
</reference>
<proteinExistence type="predicted"/>
<dbReference type="RefSeq" id="WP_141346315.1">
    <property type="nucleotide sequence ID" value="NZ_BJLF01000013.1"/>
</dbReference>
<evidence type="ECO:0008006" key="3">
    <source>
        <dbReference type="Google" id="ProtNLM"/>
    </source>
</evidence>
<dbReference type="InterPro" id="IPR021242">
    <property type="entry name" value="DUF2799"/>
</dbReference>
<keyword evidence="2" id="KW-1185">Reference proteome</keyword>
<organism evidence="1 2">
    <name type="scientific">Vibrio inusitatus NBRC 102082</name>
    <dbReference type="NCBI Taxonomy" id="1219070"/>
    <lineage>
        <taxon>Bacteria</taxon>
        <taxon>Pseudomonadati</taxon>
        <taxon>Pseudomonadota</taxon>
        <taxon>Gammaproteobacteria</taxon>
        <taxon>Vibrionales</taxon>
        <taxon>Vibrionaceae</taxon>
        <taxon>Vibrio</taxon>
    </lineage>
</organism>
<sequence>MKLKDSLVILIGIIGLAGCSSTSSSSVASNDWEQRGYDLALQGKALVINEMVPKDKLELFRKGYSYGLATFCSQNGVDVAWNGVDYEDTCDDVNPLFTPQYAMGITEMQHMDWGSNRQQIEEFGIAEDYEYSIIYE</sequence>
<dbReference type="OrthoDB" id="5917937at2"/>